<evidence type="ECO:0000256" key="1">
    <source>
        <dbReference type="SAM" id="MobiDB-lite"/>
    </source>
</evidence>
<proteinExistence type="predicted"/>
<feature type="region of interest" description="Disordered" evidence="1">
    <location>
        <begin position="24"/>
        <end position="73"/>
    </location>
</feature>
<dbReference type="EMBL" id="NGFP01000068">
    <property type="protein sequence ID" value="OUC95966.1"/>
    <property type="molecule type" value="Genomic_DNA"/>
</dbReference>
<dbReference type="RefSeq" id="WP_086573255.1">
    <property type="nucleotide sequence ID" value="NZ_NGFP01000068.1"/>
</dbReference>
<reference evidence="2 3" key="1">
    <citation type="submission" date="2017-05" db="EMBL/GenBank/DDBJ databases">
        <title>Biotechnological potential of actinobacteria isolated from South African environments.</title>
        <authorList>
            <person name="Le Roes-Hill M."/>
            <person name="Prins A."/>
            <person name="Durrell K.A."/>
        </authorList>
    </citation>
    <scope>NUCLEOTIDE SEQUENCE [LARGE SCALE GENOMIC DNA]</scope>
    <source>
        <strain evidence="2">M26</strain>
    </source>
</reference>
<dbReference type="Proteomes" id="UP000194761">
    <property type="component" value="Unassembled WGS sequence"/>
</dbReference>
<accession>A0A2C9ZNG0</accession>
<name>A0A2C9ZNG0_9ACTN</name>
<protein>
    <submittedName>
        <fullName evidence="2">Uncharacterized protein</fullName>
    </submittedName>
</protein>
<keyword evidence="3" id="KW-1185">Reference proteome</keyword>
<evidence type="ECO:0000313" key="3">
    <source>
        <dbReference type="Proteomes" id="UP000194761"/>
    </source>
</evidence>
<feature type="compositionally biased region" description="Gly residues" evidence="1">
    <location>
        <begin position="51"/>
        <end position="61"/>
    </location>
</feature>
<sequence>MAQGVEFPQLVDRVPNALAGALGSGGAALTSIDDHDRSRAVAGSDEDGPAAGAGAGNGGPGKPWRENASASSW</sequence>
<gene>
    <name evidence="2" type="ORF">CA984_16725</name>
</gene>
<evidence type="ECO:0000313" key="2">
    <source>
        <dbReference type="EMBL" id="OUC95966.1"/>
    </source>
</evidence>
<comment type="caution">
    <text evidence="2">The sequence shown here is derived from an EMBL/GenBank/DDBJ whole genome shotgun (WGS) entry which is preliminary data.</text>
</comment>
<organism evidence="2 3">
    <name type="scientific">Streptosporangium minutum</name>
    <dbReference type="NCBI Taxonomy" id="569862"/>
    <lineage>
        <taxon>Bacteria</taxon>
        <taxon>Bacillati</taxon>
        <taxon>Actinomycetota</taxon>
        <taxon>Actinomycetes</taxon>
        <taxon>Streptosporangiales</taxon>
        <taxon>Streptosporangiaceae</taxon>
        <taxon>Streptosporangium</taxon>
    </lineage>
</organism>
<dbReference type="AlphaFoldDB" id="A0A2C9ZNG0"/>